<reference evidence="2 3" key="1">
    <citation type="submission" date="2018-04" db="EMBL/GenBank/DDBJ databases">
        <authorList>
            <person name="Vogel A."/>
        </authorList>
    </citation>
    <scope>NUCLEOTIDE SEQUENCE [LARGE SCALE GENOMIC DNA]</scope>
</reference>
<sequence>MMIMMMMMLMMVMVMAHNQPIMLLLLLKTKNKLQPIDSPPPFNSRQKDERSRKEGNAFMNVNVGVDPTQVSFLFYA</sequence>
<organism evidence="2 3">
    <name type="scientific">Cuscuta campestris</name>
    <dbReference type="NCBI Taxonomy" id="132261"/>
    <lineage>
        <taxon>Eukaryota</taxon>
        <taxon>Viridiplantae</taxon>
        <taxon>Streptophyta</taxon>
        <taxon>Embryophyta</taxon>
        <taxon>Tracheophyta</taxon>
        <taxon>Spermatophyta</taxon>
        <taxon>Magnoliopsida</taxon>
        <taxon>eudicotyledons</taxon>
        <taxon>Gunneridae</taxon>
        <taxon>Pentapetalae</taxon>
        <taxon>asterids</taxon>
        <taxon>lamiids</taxon>
        <taxon>Solanales</taxon>
        <taxon>Convolvulaceae</taxon>
        <taxon>Cuscuteae</taxon>
        <taxon>Cuscuta</taxon>
        <taxon>Cuscuta subgen. Grammica</taxon>
        <taxon>Cuscuta sect. Cleistogrammica</taxon>
    </lineage>
</organism>
<dbReference type="AlphaFoldDB" id="A0A484M696"/>
<gene>
    <name evidence="2" type="ORF">CCAM_LOCUS25881</name>
</gene>
<dbReference type="Proteomes" id="UP000595140">
    <property type="component" value="Unassembled WGS sequence"/>
</dbReference>
<evidence type="ECO:0008006" key="4">
    <source>
        <dbReference type="Google" id="ProtNLM"/>
    </source>
</evidence>
<dbReference type="EMBL" id="OOIL02002698">
    <property type="protein sequence ID" value="VFQ84105.1"/>
    <property type="molecule type" value="Genomic_DNA"/>
</dbReference>
<evidence type="ECO:0000313" key="2">
    <source>
        <dbReference type="EMBL" id="VFQ84105.1"/>
    </source>
</evidence>
<protein>
    <recommendedName>
        <fullName evidence="4">Secreted protein</fullName>
    </recommendedName>
</protein>
<keyword evidence="3" id="KW-1185">Reference proteome</keyword>
<feature type="signal peptide" evidence="1">
    <location>
        <begin position="1"/>
        <end position="16"/>
    </location>
</feature>
<name>A0A484M696_9ASTE</name>
<accession>A0A484M696</accession>
<evidence type="ECO:0000256" key="1">
    <source>
        <dbReference type="SAM" id="SignalP"/>
    </source>
</evidence>
<keyword evidence="1" id="KW-0732">Signal</keyword>
<feature type="chain" id="PRO_5019736799" description="Secreted protein" evidence="1">
    <location>
        <begin position="17"/>
        <end position="76"/>
    </location>
</feature>
<proteinExistence type="predicted"/>
<evidence type="ECO:0000313" key="3">
    <source>
        <dbReference type="Proteomes" id="UP000595140"/>
    </source>
</evidence>